<dbReference type="GO" id="GO:0071897">
    <property type="term" value="P:DNA biosynthetic process"/>
    <property type="evidence" value="ECO:0007669"/>
    <property type="project" value="InterPro"/>
</dbReference>
<evidence type="ECO:0000256" key="1">
    <source>
        <dbReference type="ARBA" id="ARBA00001946"/>
    </source>
</evidence>
<dbReference type="Gene3D" id="3.30.470.30">
    <property type="entry name" value="DNA ligase/mRNA capping enzyme"/>
    <property type="match status" value="1"/>
</dbReference>
<reference evidence="20" key="1">
    <citation type="submission" date="2019-07" db="EMBL/GenBank/DDBJ databases">
        <title>Annotation for the trematode Paragonimus miyazaki's.</title>
        <authorList>
            <person name="Choi Y.-J."/>
        </authorList>
    </citation>
    <scope>NUCLEOTIDE SEQUENCE</scope>
    <source>
        <strain evidence="20">Japan</strain>
    </source>
</reference>
<dbReference type="EMBL" id="JTDE01000455">
    <property type="protein sequence ID" value="KAF7261200.1"/>
    <property type="molecule type" value="Genomic_DNA"/>
</dbReference>
<evidence type="ECO:0000256" key="6">
    <source>
        <dbReference type="ARBA" id="ARBA00022737"/>
    </source>
</evidence>
<dbReference type="PROSITE" id="PS00697">
    <property type="entry name" value="DNA_LIGASE_A1"/>
    <property type="match status" value="1"/>
</dbReference>
<dbReference type="Pfam" id="PF01068">
    <property type="entry name" value="DNA_ligase_A_M"/>
    <property type="match status" value="1"/>
</dbReference>
<evidence type="ECO:0000256" key="7">
    <source>
        <dbReference type="ARBA" id="ARBA00022741"/>
    </source>
</evidence>
<dbReference type="Pfam" id="PF04675">
    <property type="entry name" value="DNA_ligase_A_N"/>
    <property type="match status" value="1"/>
</dbReference>
<dbReference type="Pfam" id="PF04679">
    <property type="entry name" value="DNA_ligase_A_C"/>
    <property type="match status" value="1"/>
</dbReference>
<keyword evidence="13" id="KW-0539">Nucleus</keyword>
<keyword evidence="7 15" id="KW-0547">Nucleotide-binding</keyword>
<dbReference type="GO" id="GO:0006310">
    <property type="term" value="P:DNA recombination"/>
    <property type="evidence" value="ECO:0007669"/>
    <property type="project" value="UniProtKB-KW"/>
</dbReference>
<dbReference type="InterPro" id="IPR000977">
    <property type="entry name" value="DNA_ligase_ATP-dep"/>
</dbReference>
<evidence type="ECO:0000256" key="11">
    <source>
        <dbReference type="ARBA" id="ARBA00023172"/>
    </source>
</evidence>
<dbReference type="InterPro" id="IPR012309">
    <property type="entry name" value="DNA_ligase_ATP-dep_C"/>
</dbReference>
<evidence type="ECO:0000256" key="15">
    <source>
        <dbReference type="RuleBase" id="RU000617"/>
    </source>
</evidence>
<dbReference type="CDD" id="cd07968">
    <property type="entry name" value="OBF_DNA_ligase_IV"/>
    <property type="match status" value="1"/>
</dbReference>
<dbReference type="EC" id="6.5.1.1" evidence="15"/>
<dbReference type="InterPro" id="IPR012340">
    <property type="entry name" value="NA-bd_OB-fold"/>
</dbReference>
<evidence type="ECO:0000256" key="10">
    <source>
        <dbReference type="ARBA" id="ARBA00022842"/>
    </source>
</evidence>
<evidence type="ECO:0000256" key="5">
    <source>
        <dbReference type="ARBA" id="ARBA00022723"/>
    </source>
</evidence>
<feature type="domain" description="BRCT" evidence="19">
    <location>
        <begin position="811"/>
        <end position="912"/>
    </location>
</feature>
<dbReference type="SUPFAM" id="SSF50249">
    <property type="entry name" value="Nucleic acid-binding proteins"/>
    <property type="match status" value="1"/>
</dbReference>
<evidence type="ECO:0000256" key="17">
    <source>
        <dbReference type="SAM" id="MobiDB-lite"/>
    </source>
</evidence>
<name>A0A8S9Z6B3_9TREM</name>
<dbReference type="InterPro" id="IPR012308">
    <property type="entry name" value="DNA_ligase_ATP-dep_N"/>
</dbReference>
<proteinExistence type="inferred from homology"/>
<dbReference type="GO" id="GO:0005524">
    <property type="term" value="F:ATP binding"/>
    <property type="evidence" value="ECO:0007669"/>
    <property type="project" value="UniProtKB-KW"/>
</dbReference>
<dbReference type="AlphaFoldDB" id="A0A8S9Z6B3"/>
<dbReference type="NCBIfam" id="TIGR00574">
    <property type="entry name" value="dnl1"/>
    <property type="match status" value="1"/>
</dbReference>
<dbReference type="InterPro" id="IPR036599">
    <property type="entry name" value="DNA_ligase_N_sf"/>
</dbReference>
<evidence type="ECO:0000256" key="3">
    <source>
        <dbReference type="ARBA" id="ARBA00007572"/>
    </source>
</evidence>
<dbReference type="Gene3D" id="3.40.50.10190">
    <property type="entry name" value="BRCT domain"/>
    <property type="match status" value="1"/>
</dbReference>
<comment type="subcellular location">
    <subcellularLocation>
        <location evidence="2">Nucleus</location>
    </subcellularLocation>
</comment>
<comment type="cofactor">
    <cofactor evidence="1">
        <name>Mg(2+)</name>
        <dbReference type="ChEBI" id="CHEBI:18420"/>
    </cofactor>
</comment>
<evidence type="ECO:0000256" key="13">
    <source>
        <dbReference type="ARBA" id="ARBA00023242"/>
    </source>
</evidence>
<dbReference type="CDD" id="cd07903">
    <property type="entry name" value="Adenylation_DNA_ligase_IV"/>
    <property type="match status" value="1"/>
</dbReference>
<dbReference type="GO" id="GO:0003910">
    <property type="term" value="F:DNA ligase (ATP) activity"/>
    <property type="evidence" value="ECO:0007669"/>
    <property type="project" value="UniProtKB-EC"/>
</dbReference>
<dbReference type="PROSITE" id="PS50172">
    <property type="entry name" value="BRCT"/>
    <property type="match status" value="1"/>
</dbReference>
<dbReference type="Gene3D" id="1.10.3260.10">
    <property type="entry name" value="DNA ligase, ATP-dependent, N-terminal domain"/>
    <property type="match status" value="1"/>
</dbReference>
<keyword evidence="9 15" id="KW-0067">ATP-binding</keyword>
<dbReference type="InterPro" id="IPR016059">
    <property type="entry name" value="DNA_ligase_ATP-dep_CS"/>
</dbReference>
<dbReference type="Gene3D" id="2.40.50.140">
    <property type="entry name" value="Nucleic acid-binding proteins"/>
    <property type="match status" value="1"/>
</dbReference>
<keyword evidence="21" id="KW-1185">Reference proteome</keyword>
<evidence type="ECO:0000256" key="12">
    <source>
        <dbReference type="ARBA" id="ARBA00023204"/>
    </source>
</evidence>
<evidence type="ECO:0000256" key="14">
    <source>
        <dbReference type="ARBA" id="ARBA00034003"/>
    </source>
</evidence>
<feature type="domain" description="ATP-dependent DNA ligase family profile" evidence="18">
    <location>
        <begin position="386"/>
        <end position="543"/>
    </location>
</feature>
<comment type="caution">
    <text evidence="20">The sequence shown here is derived from an EMBL/GenBank/DDBJ whole genome shotgun (WGS) entry which is preliminary data.</text>
</comment>
<dbReference type="GO" id="GO:0006297">
    <property type="term" value="P:nucleotide-excision repair, DNA gap filling"/>
    <property type="evidence" value="ECO:0007669"/>
    <property type="project" value="TreeGrafter"/>
</dbReference>
<evidence type="ECO:0000256" key="2">
    <source>
        <dbReference type="ARBA" id="ARBA00004123"/>
    </source>
</evidence>
<dbReference type="InterPro" id="IPR044125">
    <property type="entry name" value="Adenylation_DNA_ligase_IV"/>
</dbReference>
<evidence type="ECO:0000256" key="8">
    <source>
        <dbReference type="ARBA" id="ARBA00022763"/>
    </source>
</evidence>
<comment type="similarity">
    <text evidence="3 16">Belongs to the ATP-dependent DNA ligase family.</text>
</comment>
<dbReference type="GO" id="GO:0003677">
    <property type="term" value="F:DNA binding"/>
    <property type="evidence" value="ECO:0007669"/>
    <property type="project" value="InterPro"/>
</dbReference>
<dbReference type="GO" id="GO:0005958">
    <property type="term" value="C:DNA-dependent protein kinase-DNA ligase 4 complex"/>
    <property type="evidence" value="ECO:0007669"/>
    <property type="project" value="TreeGrafter"/>
</dbReference>
<dbReference type="Pfam" id="PF11411">
    <property type="entry name" value="DNA_ligase_IV"/>
    <property type="match status" value="1"/>
</dbReference>
<keyword evidence="11 15" id="KW-0233">DNA recombination</keyword>
<keyword evidence="5" id="KW-0479">Metal-binding</keyword>
<evidence type="ECO:0000259" key="18">
    <source>
        <dbReference type="PROSITE" id="PS50160"/>
    </source>
</evidence>
<dbReference type="InterPro" id="IPR029710">
    <property type="entry name" value="LIG4"/>
</dbReference>
<dbReference type="Proteomes" id="UP000822476">
    <property type="component" value="Unassembled WGS sequence"/>
</dbReference>
<feature type="region of interest" description="Disordered" evidence="17">
    <location>
        <begin position="694"/>
        <end position="715"/>
    </location>
</feature>
<keyword evidence="8 15" id="KW-0227">DNA damage</keyword>
<dbReference type="SUPFAM" id="SSF56091">
    <property type="entry name" value="DNA ligase/mRNA capping enzyme, catalytic domain"/>
    <property type="match status" value="1"/>
</dbReference>
<gene>
    <name evidence="20" type="ORF">EG68_01690</name>
</gene>
<dbReference type="InterPro" id="IPR036420">
    <property type="entry name" value="BRCT_dom_sf"/>
</dbReference>
<evidence type="ECO:0000256" key="16">
    <source>
        <dbReference type="RuleBase" id="RU004196"/>
    </source>
</evidence>
<keyword evidence="4 15" id="KW-0436">Ligase</keyword>
<dbReference type="InterPro" id="IPR001357">
    <property type="entry name" value="BRCT_dom"/>
</dbReference>
<sequence length="1079" mass="119997">MDVVVESNRIAENVSFSTCCRLFEKLRATNGAKSKRTILSRFIQLWDVQYTNLCSTNDRAGAGRASFYPVLRLLLPQFDRSRPAYGLREASITRLYIKAFGISPKGPTAQRLTHPSSQGAKLAKGTDFADILFDTVRGCCREDSVLLLKDANELLDRLACAKSMDERLVAMNTLIPLATATEHKWIVRLIVRRDSGCGLSATAVLQCIHPAAVRLWDVTQDLVILCQNIADLDPNMTPSTDPSTPRLTLFVPFRPMLCERANNVNELCASALQLCALGLEDISDARLLLETKYDGERVQLHKCGTKYRYWSRNCLEWTESYGADGIGDTGTLTPRLHQAFATHVHDCILDGEMMAYNTWTDTIMPKTTGFDVKRGQCTDDVKTLDDASEHYQPCLIVFDLVYLNGELLTSMPLLERKNLLAQLFGLDPTTNGVILDSKQDPSDLSVVCPPPLSLVDGTIYLSGWCQGPVAVSFVDTVFNQMIDYRQEGVVAKLTAGLSPYLPGRRLRSGWWKLKPDYVSGLLTDLDCLVVGGYYSSPTHSGTRHVPQSKRVRQFLCAVRGSDIQSTKTSPCLPSFLSFCRVSTGLTVKQFQDLNKQLQPHWRVFDRKNPNSGFTEWLRVSTERPDVWIAPQHSVTLQIHAAELVSTNAYAAGLTPRFPRVVAIRNDKSWQDCLTTDELIRLNVDTQGKLVTKLSAPPLPVDSESSDENTQHETSSIGIVKTPKVDDLHLTLFSPESSIECVSTDGQLVTRSHKAGRQTFGSLHTGFKRTPFPFNPEASSTPVKKRPCFDVSVVFTTHSTSICSTSDSTISSCTKFLDQLELCLLLSKDVSSEEKHTLGIQIRSAGGRLVQNPGYNTFCVIADKLTAKTRNLIASSGQLRPGHVPVYHDIACLTWLHECFAADRLLPWKPNDLLSMKPDTANKLSVDYDRFGDSFTDEMEVNELKQFLLNLDPASKSSGSDSGFDHRFSDRLLLADLHKNGADILDVAECTLETLDDTFPQFISSQLKTQNNSYAVFPSHVLILNNGISHEERLLERLRSHLVSIAQPSSSCTPCIVHRSWAVECVNSGTRCSEQQNQQY</sequence>
<evidence type="ECO:0000256" key="4">
    <source>
        <dbReference type="ARBA" id="ARBA00022598"/>
    </source>
</evidence>
<evidence type="ECO:0000259" key="19">
    <source>
        <dbReference type="PROSITE" id="PS50172"/>
    </source>
</evidence>
<keyword evidence="6" id="KW-0677">Repeat</keyword>
<dbReference type="SUPFAM" id="SSF52113">
    <property type="entry name" value="BRCT domain"/>
    <property type="match status" value="1"/>
</dbReference>
<dbReference type="PROSITE" id="PS50160">
    <property type="entry name" value="DNA_LIGASE_A3"/>
    <property type="match status" value="1"/>
</dbReference>
<dbReference type="PANTHER" id="PTHR45997">
    <property type="entry name" value="DNA LIGASE 4"/>
    <property type="match status" value="1"/>
</dbReference>
<dbReference type="OrthoDB" id="151490at2759"/>
<organism evidence="20 21">
    <name type="scientific">Paragonimus skrjabini miyazakii</name>
    <dbReference type="NCBI Taxonomy" id="59628"/>
    <lineage>
        <taxon>Eukaryota</taxon>
        <taxon>Metazoa</taxon>
        <taxon>Spiralia</taxon>
        <taxon>Lophotrochozoa</taxon>
        <taxon>Platyhelminthes</taxon>
        <taxon>Trematoda</taxon>
        <taxon>Digenea</taxon>
        <taxon>Plagiorchiida</taxon>
        <taxon>Troglotremata</taxon>
        <taxon>Troglotrematidae</taxon>
        <taxon>Paragonimus</taxon>
    </lineage>
</organism>
<dbReference type="InterPro" id="IPR012310">
    <property type="entry name" value="DNA_ligase_ATP-dep_cent"/>
</dbReference>
<dbReference type="InterPro" id="IPR021536">
    <property type="entry name" value="DNA_ligase_IV_dom"/>
</dbReference>
<evidence type="ECO:0000256" key="9">
    <source>
        <dbReference type="ARBA" id="ARBA00022840"/>
    </source>
</evidence>
<keyword evidence="12 15" id="KW-0234">DNA repair</keyword>
<keyword evidence="10" id="KW-0460">Magnesium</keyword>
<evidence type="ECO:0000313" key="21">
    <source>
        <dbReference type="Proteomes" id="UP000822476"/>
    </source>
</evidence>
<protein>
    <recommendedName>
        <fullName evidence="15">DNA ligase</fullName>
        <ecNumber evidence="15">6.5.1.1</ecNumber>
    </recommendedName>
</protein>
<comment type="catalytic activity">
    <reaction evidence="14 15">
        <text>ATP + (deoxyribonucleotide)n-3'-hydroxyl + 5'-phospho-(deoxyribonucleotide)m = (deoxyribonucleotide)n+m + AMP + diphosphate.</text>
        <dbReference type="EC" id="6.5.1.1"/>
    </reaction>
</comment>
<dbReference type="GO" id="GO:0046872">
    <property type="term" value="F:metal ion binding"/>
    <property type="evidence" value="ECO:0007669"/>
    <property type="project" value="UniProtKB-KW"/>
</dbReference>
<dbReference type="PANTHER" id="PTHR45997:SF1">
    <property type="entry name" value="DNA LIGASE 4"/>
    <property type="match status" value="1"/>
</dbReference>
<evidence type="ECO:0000313" key="20">
    <source>
        <dbReference type="EMBL" id="KAF7261200.1"/>
    </source>
</evidence>
<dbReference type="GO" id="GO:0006303">
    <property type="term" value="P:double-strand break repair via nonhomologous end joining"/>
    <property type="evidence" value="ECO:0007669"/>
    <property type="project" value="TreeGrafter"/>
</dbReference>
<accession>A0A8S9Z6B3</accession>
<dbReference type="GO" id="GO:0032807">
    <property type="term" value="C:DNA ligase IV complex"/>
    <property type="evidence" value="ECO:0007669"/>
    <property type="project" value="TreeGrafter"/>
</dbReference>